<feature type="transmembrane region" description="Helical" evidence="8">
    <location>
        <begin position="34"/>
        <end position="56"/>
    </location>
</feature>
<feature type="non-terminal residue" evidence="9">
    <location>
        <position position="101"/>
    </location>
</feature>
<organism evidence="9 10">
    <name type="scientific">Phocaeicola vulgatus</name>
    <name type="common">Bacteroides vulgatus</name>
    <dbReference type="NCBI Taxonomy" id="821"/>
    <lineage>
        <taxon>Bacteria</taxon>
        <taxon>Pseudomonadati</taxon>
        <taxon>Bacteroidota</taxon>
        <taxon>Bacteroidia</taxon>
        <taxon>Bacteroidales</taxon>
        <taxon>Bacteroidaceae</taxon>
        <taxon>Phocaeicola</taxon>
    </lineage>
</organism>
<reference evidence="9 10" key="1">
    <citation type="submission" date="2020-04" db="EMBL/GenBank/DDBJ databases">
        <authorList>
            <person name="Pieper L."/>
        </authorList>
    </citation>
    <scope>NUCLEOTIDE SEQUENCE [LARGE SCALE GENOMIC DNA]</scope>
    <source>
        <strain evidence="9 10">B33</strain>
    </source>
</reference>
<evidence type="ECO:0000256" key="1">
    <source>
        <dbReference type="ARBA" id="ARBA00004651"/>
    </source>
</evidence>
<feature type="non-terminal residue" evidence="9">
    <location>
        <position position="1"/>
    </location>
</feature>
<gene>
    <name evidence="9" type="ORF">HUV05_24465</name>
</gene>
<dbReference type="GO" id="GO:0022857">
    <property type="term" value="F:transmembrane transporter activity"/>
    <property type="evidence" value="ECO:0007669"/>
    <property type="project" value="InterPro"/>
</dbReference>
<dbReference type="Pfam" id="PF02028">
    <property type="entry name" value="BCCT"/>
    <property type="match status" value="1"/>
</dbReference>
<dbReference type="GO" id="GO:0005886">
    <property type="term" value="C:plasma membrane"/>
    <property type="evidence" value="ECO:0007669"/>
    <property type="project" value="UniProtKB-SubCell"/>
</dbReference>
<evidence type="ECO:0000256" key="6">
    <source>
        <dbReference type="ARBA" id="ARBA00022989"/>
    </source>
</evidence>
<dbReference type="InterPro" id="IPR000060">
    <property type="entry name" value="BCCT_transptr"/>
</dbReference>
<evidence type="ECO:0000256" key="7">
    <source>
        <dbReference type="ARBA" id="ARBA00023136"/>
    </source>
</evidence>
<evidence type="ECO:0000313" key="9">
    <source>
        <dbReference type="EMBL" id="NVB76592.1"/>
    </source>
</evidence>
<comment type="subcellular location">
    <subcellularLocation>
        <location evidence="1">Cell membrane</location>
        <topology evidence="1">Multi-pass membrane protein</topology>
    </subcellularLocation>
</comment>
<evidence type="ECO:0000313" key="10">
    <source>
        <dbReference type="Proteomes" id="UP000524321"/>
    </source>
</evidence>
<sequence length="101" mass="11507">MMNTGIGYWGDHFLSWGLDPGNVGGEALVTWWTMFDWACWIAYAPLMAIFFAMISYGRTIRQFMIVNWIMPSTFGLIWFSVWSGTALNWQDIGKADLIGAI</sequence>
<evidence type="ECO:0000256" key="2">
    <source>
        <dbReference type="ARBA" id="ARBA00005658"/>
    </source>
</evidence>
<dbReference type="PANTHER" id="PTHR30047">
    <property type="entry name" value="HIGH-AFFINITY CHOLINE TRANSPORT PROTEIN-RELATED"/>
    <property type="match status" value="1"/>
</dbReference>
<keyword evidence="5 8" id="KW-0812">Transmembrane</keyword>
<evidence type="ECO:0000256" key="8">
    <source>
        <dbReference type="SAM" id="Phobius"/>
    </source>
</evidence>
<dbReference type="EMBL" id="JABWDJ010000643">
    <property type="protein sequence ID" value="NVB76592.1"/>
    <property type="molecule type" value="Genomic_DNA"/>
</dbReference>
<dbReference type="RefSeq" id="WP_176350989.1">
    <property type="nucleotide sequence ID" value="NZ_JABWDJ010000643.1"/>
</dbReference>
<feature type="transmembrane region" description="Helical" evidence="8">
    <location>
        <begin position="63"/>
        <end position="81"/>
    </location>
</feature>
<dbReference type="Proteomes" id="UP000524321">
    <property type="component" value="Unassembled WGS sequence"/>
</dbReference>
<protein>
    <submittedName>
        <fullName evidence="9">BCCT family transporter</fullName>
    </submittedName>
</protein>
<keyword evidence="3" id="KW-0813">Transport</keyword>
<reference evidence="9 10" key="2">
    <citation type="submission" date="2020-07" db="EMBL/GenBank/DDBJ databases">
        <title>Bacterial metabolism rescues the inhibition of intestinal drug absorption by food and drug additives.</title>
        <authorList>
            <person name="Zou L."/>
            <person name="Spanogiannopoulos P."/>
            <person name="Chien H.-C."/>
            <person name="Pieper L.M."/>
            <person name="Cai W."/>
            <person name="Khuri N."/>
            <person name="Pottel J."/>
            <person name="Vora B."/>
            <person name="Ni Z."/>
            <person name="Tsakalozou E."/>
            <person name="Zhang W."/>
            <person name="Shoichet B.K."/>
            <person name="Giacomini K.M."/>
            <person name="Turnbaugh P.J."/>
        </authorList>
    </citation>
    <scope>NUCLEOTIDE SEQUENCE [LARGE SCALE GENOMIC DNA]</scope>
    <source>
        <strain evidence="9 10">B33</strain>
    </source>
</reference>
<keyword evidence="6 8" id="KW-1133">Transmembrane helix</keyword>
<keyword evidence="7 8" id="KW-0472">Membrane</keyword>
<evidence type="ECO:0000256" key="5">
    <source>
        <dbReference type="ARBA" id="ARBA00022692"/>
    </source>
</evidence>
<comment type="similarity">
    <text evidence="2">Belongs to the BCCT transporter (TC 2.A.15) family.</text>
</comment>
<evidence type="ECO:0000256" key="3">
    <source>
        <dbReference type="ARBA" id="ARBA00022448"/>
    </source>
</evidence>
<evidence type="ECO:0000256" key="4">
    <source>
        <dbReference type="ARBA" id="ARBA00022475"/>
    </source>
</evidence>
<name>A0A7Y6PIS0_PHOVU</name>
<dbReference type="AlphaFoldDB" id="A0A7Y6PIS0"/>
<proteinExistence type="inferred from homology"/>
<keyword evidence="4" id="KW-1003">Cell membrane</keyword>
<accession>A0A7Y6PIS0</accession>
<comment type="caution">
    <text evidence="9">The sequence shown here is derived from an EMBL/GenBank/DDBJ whole genome shotgun (WGS) entry which is preliminary data.</text>
</comment>
<dbReference type="PANTHER" id="PTHR30047:SF7">
    <property type="entry name" value="HIGH-AFFINITY CHOLINE TRANSPORT PROTEIN"/>
    <property type="match status" value="1"/>
</dbReference>